<gene>
    <name evidence="1" type="ORF">ACFPK2_06690</name>
</gene>
<reference evidence="2" key="1">
    <citation type="journal article" date="2019" name="Int. J. Syst. Evol. Microbiol.">
        <title>The Global Catalogue of Microorganisms (GCM) 10K type strain sequencing project: providing services to taxonomists for standard genome sequencing and annotation.</title>
        <authorList>
            <consortium name="The Broad Institute Genomics Platform"/>
            <consortium name="The Broad Institute Genome Sequencing Center for Infectious Disease"/>
            <person name="Wu L."/>
            <person name="Ma J."/>
        </authorList>
    </citation>
    <scope>NUCLEOTIDE SEQUENCE [LARGE SCALE GENOMIC DNA]</scope>
    <source>
        <strain evidence="2">CGMCC 1.15643</strain>
    </source>
</reference>
<dbReference type="RefSeq" id="WP_260347943.1">
    <property type="nucleotide sequence ID" value="NZ_JAOAOS010000002.1"/>
</dbReference>
<dbReference type="EMBL" id="JBHSLI010000002">
    <property type="protein sequence ID" value="MFC5292672.1"/>
    <property type="molecule type" value="Genomic_DNA"/>
</dbReference>
<organism evidence="1 2">
    <name type="scientific">Bosea minatitlanensis</name>
    <dbReference type="NCBI Taxonomy" id="128782"/>
    <lineage>
        <taxon>Bacteria</taxon>
        <taxon>Pseudomonadati</taxon>
        <taxon>Pseudomonadota</taxon>
        <taxon>Alphaproteobacteria</taxon>
        <taxon>Hyphomicrobiales</taxon>
        <taxon>Boseaceae</taxon>
        <taxon>Bosea</taxon>
    </lineage>
</organism>
<evidence type="ECO:0000313" key="1">
    <source>
        <dbReference type="EMBL" id="MFC5292672.1"/>
    </source>
</evidence>
<keyword evidence="2" id="KW-1185">Reference proteome</keyword>
<sequence>MTASLTGFAKVPPFDKCFPPKVEKKGVVSEIEAMFASLGAEVRKSA</sequence>
<dbReference type="Proteomes" id="UP001595976">
    <property type="component" value="Unassembled WGS sequence"/>
</dbReference>
<comment type="caution">
    <text evidence="1">The sequence shown here is derived from an EMBL/GenBank/DDBJ whole genome shotgun (WGS) entry which is preliminary data.</text>
</comment>
<protein>
    <submittedName>
        <fullName evidence="1">Uncharacterized protein</fullName>
    </submittedName>
</protein>
<proteinExistence type="predicted"/>
<evidence type="ECO:0000313" key="2">
    <source>
        <dbReference type="Proteomes" id="UP001595976"/>
    </source>
</evidence>
<name>A0ABW0F0H3_9HYPH</name>
<accession>A0ABW0F0H3</accession>